<evidence type="ECO:0000313" key="6">
    <source>
        <dbReference type="EMBL" id="TNN63478.1"/>
    </source>
</evidence>
<dbReference type="OrthoDB" id="6022at2759"/>
<dbReference type="Pfam" id="PF09736">
    <property type="entry name" value="Bud13"/>
    <property type="match status" value="1"/>
</dbReference>
<name>A0A4Z2HC85_9TELE</name>
<dbReference type="GO" id="GO:0070274">
    <property type="term" value="C:RES complex"/>
    <property type="evidence" value="ECO:0007669"/>
    <property type="project" value="TreeGrafter"/>
</dbReference>
<dbReference type="PANTHER" id="PTHR31809">
    <property type="entry name" value="BUD13 HOMOLOG"/>
    <property type="match status" value="1"/>
</dbReference>
<dbReference type="GO" id="GO:0000398">
    <property type="term" value="P:mRNA splicing, via spliceosome"/>
    <property type="evidence" value="ECO:0007669"/>
    <property type="project" value="TreeGrafter"/>
</dbReference>
<dbReference type="InterPro" id="IPR051112">
    <property type="entry name" value="CWC26_splicing_factor"/>
</dbReference>
<organism evidence="6 7">
    <name type="scientific">Liparis tanakae</name>
    <name type="common">Tanaka's snailfish</name>
    <dbReference type="NCBI Taxonomy" id="230148"/>
    <lineage>
        <taxon>Eukaryota</taxon>
        <taxon>Metazoa</taxon>
        <taxon>Chordata</taxon>
        <taxon>Craniata</taxon>
        <taxon>Vertebrata</taxon>
        <taxon>Euteleostomi</taxon>
        <taxon>Actinopterygii</taxon>
        <taxon>Neopterygii</taxon>
        <taxon>Teleostei</taxon>
        <taxon>Neoteleostei</taxon>
        <taxon>Acanthomorphata</taxon>
        <taxon>Eupercaria</taxon>
        <taxon>Perciformes</taxon>
        <taxon>Cottioidei</taxon>
        <taxon>Cottales</taxon>
        <taxon>Liparidae</taxon>
        <taxon>Liparis</taxon>
    </lineage>
</organism>
<keyword evidence="7" id="KW-1185">Reference proteome</keyword>
<keyword evidence="4" id="KW-0732">Signal</keyword>
<feature type="region of interest" description="Disordered" evidence="3">
    <location>
        <begin position="292"/>
        <end position="538"/>
    </location>
</feature>
<dbReference type="GO" id="GO:0003723">
    <property type="term" value="F:RNA binding"/>
    <property type="evidence" value="ECO:0007669"/>
    <property type="project" value="TreeGrafter"/>
</dbReference>
<evidence type="ECO:0000256" key="3">
    <source>
        <dbReference type="SAM" id="MobiDB-lite"/>
    </source>
</evidence>
<feature type="compositionally biased region" description="Basic and acidic residues" evidence="3">
    <location>
        <begin position="465"/>
        <end position="501"/>
    </location>
</feature>
<dbReference type="PROSITE" id="PS50835">
    <property type="entry name" value="IG_LIKE"/>
    <property type="match status" value="1"/>
</dbReference>
<protein>
    <recommendedName>
        <fullName evidence="2">BUD13 homolog</fullName>
    </recommendedName>
</protein>
<accession>A0A4Z2HC85</accession>
<dbReference type="EMBL" id="SRLO01000272">
    <property type="protein sequence ID" value="TNN63478.1"/>
    <property type="molecule type" value="Genomic_DNA"/>
</dbReference>
<evidence type="ECO:0000256" key="1">
    <source>
        <dbReference type="ARBA" id="ARBA00011069"/>
    </source>
</evidence>
<evidence type="ECO:0000313" key="7">
    <source>
        <dbReference type="Proteomes" id="UP000314294"/>
    </source>
</evidence>
<evidence type="ECO:0000256" key="4">
    <source>
        <dbReference type="SAM" id="SignalP"/>
    </source>
</evidence>
<evidence type="ECO:0000259" key="5">
    <source>
        <dbReference type="PROSITE" id="PS50835"/>
    </source>
</evidence>
<dbReference type="GO" id="GO:0005684">
    <property type="term" value="C:U2-type spliceosomal complex"/>
    <property type="evidence" value="ECO:0007669"/>
    <property type="project" value="TreeGrafter"/>
</dbReference>
<feature type="chain" id="PRO_5021457225" description="BUD13 homolog" evidence="4">
    <location>
        <begin position="22"/>
        <end position="575"/>
    </location>
</feature>
<evidence type="ECO:0000256" key="2">
    <source>
        <dbReference type="ARBA" id="ARBA00014454"/>
    </source>
</evidence>
<dbReference type="InterPro" id="IPR018609">
    <property type="entry name" value="Bud13"/>
</dbReference>
<comment type="similarity">
    <text evidence="1">Belongs to the CWC26 family.</text>
</comment>
<dbReference type="InterPro" id="IPR007110">
    <property type="entry name" value="Ig-like_dom"/>
</dbReference>
<proteinExistence type="inferred from homology"/>
<comment type="caution">
    <text evidence="6">The sequence shown here is derived from an EMBL/GenBank/DDBJ whole genome shotgun (WGS) entry which is preliminary data.</text>
</comment>
<dbReference type="Proteomes" id="UP000314294">
    <property type="component" value="Unassembled WGS sequence"/>
</dbReference>
<feature type="domain" description="Ig-like" evidence="5">
    <location>
        <begin position="17"/>
        <end position="126"/>
    </location>
</feature>
<dbReference type="AlphaFoldDB" id="A0A4Z2HC85"/>
<feature type="signal peptide" evidence="4">
    <location>
        <begin position="1"/>
        <end position="21"/>
    </location>
</feature>
<gene>
    <name evidence="6" type="primary">BUD13</name>
    <name evidence="6" type="ORF">EYF80_026328</name>
</gene>
<dbReference type="PANTHER" id="PTHR31809:SF0">
    <property type="entry name" value="BUD13 HOMOLOG"/>
    <property type="match status" value="1"/>
</dbReference>
<feature type="compositionally biased region" description="Basic and acidic residues" evidence="3">
    <location>
        <begin position="393"/>
        <end position="452"/>
    </location>
</feature>
<reference evidence="6 7" key="1">
    <citation type="submission" date="2019-03" db="EMBL/GenBank/DDBJ databases">
        <title>First draft genome of Liparis tanakae, snailfish: a comprehensive survey of snailfish specific genes.</title>
        <authorList>
            <person name="Kim W."/>
            <person name="Song I."/>
            <person name="Jeong J.-H."/>
            <person name="Kim D."/>
            <person name="Kim S."/>
            <person name="Ryu S."/>
            <person name="Song J.Y."/>
            <person name="Lee S.K."/>
        </authorList>
    </citation>
    <scope>NUCLEOTIDE SEQUENCE [LARGE SCALE GENOMIC DNA]</scope>
    <source>
        <tissue evidence="6">Muscle</tissue>
    </source>
</reference>
<sequence>MHKSLFVFGVLGALLTPPAECDLISVCVENDNDLRVDCLIASKPNKINSYEFSWSAGTKEFLIHTNVSGSAAEAKFKDKSYVEELDSSGYRMTLSGFTESLPHNTTYMCKVSGDGAQVTWERAVVSDNITMAASTSSQASELSKAEYLKRYLSADEDGKKAKGKLKKKRRKMHEKGLIIVDDDIGWNQMAIEENENEEDEEEAPVIAEVVDDRPDDVKQLEAFRTSDRWKLMKLKIKKIKKTWKAFQSRGSRAGVAVTLQTHPHLGEVAMTLQTQAPLAEIVTTLQTCRLRGDSQGKVKRRKRTQNRHDSDLDQSPPRKKTQKGGASDSDQSPPRRQSKTQRGSDSDQSPPRRRPRSGKNSDEDLSPPRRPGQSQGPRMLSGGKAGLVSADVLRTEQEENRRREKNNKPLEDESRNAQTVFRDKTGKKRDLETEREEKKRKDGEKAAKDEKYAQWGRGVAQGEMHQQKLEDAVHEAQKPLARNRNDEDLDRMLREQQREGDPMAAMIRRKKERNTSQVKPRYKGPPPPPNRFDILPGYRWDGVDRSTGFEKKRYSRMADKKAVQEEAYKWSVEDM</sequence>